<dbReference type="SUPFAM" id="SSF110997">
    <property type="entry name" value="Sporulation related repeat"/>
    <property type="match status" value="1"/>
</dbReference>
<dbReference type="PANTHER" id="PTHR21581">
    <property type="entry name" value="D-ALANYL-D-ALANINE CARBOXYPEPTIDASE"/>
    <property type="match status" value="1"/>
</dbReference>
<evidence type="ECO:0000256" key="1">
    <source>
        <dbReference type="ARBA" id="ARBA00007164"/>
    </source>
</evidence>
<accession>A0A934UZ97</accession>
<keyword evidence="2" id="KW-0732">Signal</keyword>
<evidence type="ECO:0000256" key="7">
    <source>
        <dbReference type="PIRSR" id="PIRSR618044-1"/>
    </source>
</evidence>
<keyword evidence="5" id="KW-0573">Peptidoglycan synthesis</keyword>
<dbReference type="InterPro" id="IPR012338">
    <property type="entry name" value="Beta-lactam/transpept-like"/>
</dbReference>
<feature type="binding site" evidence="8">
    <location>
        <position position="218"/>
    </location>
    <ligand>
        <name>substrate</name>
    </ligand>
</feature>
<dbReference type="InterPro" id="IPR018044">
    <property type="entry name" value="Peptidase_S11"/>
</dbReference>
<evidence type="ECO:0000256" key="9">
    <source>
        <dbReference type="RuleBase" id="RU004016"/>
    </source>
</evidence>
<sequence length="369" mass="39994">MKPVVAALAAAFLVAVTLIAVVRPARADERAWIVVDAATGSVVKAHRAQAQHYPASLTKMMTLYMVFDALAAGELHLDDTMYVSPHAQEMPPTELGLRAGDRIDVETAIKALVTKSANDAAVVIAEHMAGTEWDFAMDMTARAEELGLDDTEFRNASGLPNPYQVTTAQDMAVLAQALIDDYPGYYKYFSLKRMRYHGRVYRNHNNLLGRYDGVDGIKTGYIDASGYNLVASAKRQGRRVIAVALGGRSAGARDRRVADLLDVGFNQLPSQLPPVPKAKPGRGRYAVQVGAFASEPAAKRITKRALEEARSALAGGIRRVAHLSERDLYRARVTGLTSGAAEQACQRLKRRGMECLVVRGTPTQIADGS</sequence>
<feature type="domain" description="Peptidase S11 D-alanyl-D-alanine carboxypeptidase A N-terminal" evidence="10">
    <location>
        <begin position="26"/>
        <end position="248"/>
    </location>
</feature>
<gene>
    <name evidence="12" type="ORF">CKO21_02915</name>
</gene>
<dbReference type="GO" id="GO:0009252">
    <property type="term" value="P:peptidoglycan biosynthetic process"/>
    <property type="evidence" value="ECO:0007669"/>
    <property type="project" value="UniProtKB-KW"/>
</dbReference>
<evidence type="ECO:0000259" key="11">
    <source>
        <dbReference type="Pfam" id="PF05036"/>
    </source>
</evidence>
<dbReference type="GO" id="GO:0006508">
    <property type="term" value="P:proteolysis"/>
    <property type="evidence" value="ECO:0007669"/>
    <property type="project" value="InterPro"/>
</dbReference>
<dbReference type="GO" id="GO:0071555">
    <property type="term" value="P:cell wall organization"/>
    <property type="evidence" value="ECO:0007669"/>
    <property type="project" value="UniProtKB-KW"/>
</dbReference>
<comment type="similarity">
    <text evidence="1 9">Belongs to the peptidase S11 family.</text>
</comment>
<dbReference type="Pfam" id="PF00768">
    <property type="entry name" value="Peptidase_S11"/>
    <property type="match status" value="1"/>
</dbReference>
<evidence type="ECO:0000313" key="12">
    <source>
        <dbReference type="EMBL" id="MBK1696194.1"/>
    </source>
</evidence>
<name>A0A934UZ97_9PROT</name>
<evidence type="ECO:0000256" key="8">
    <source>
        <dbReference type="PIRSR" id="PIRSR618044-2"/>
    </source>
</evidence>
<dbReference type="GO" id="GO:0042834">
    <property type="term" value="F:peptidoglycan binding"/>
    <property type="evidence" value="ECO:0007669"/>
    <property type="project" value="InterPro"/>
</dbReference>
<organism evidence="12 13">
    <name type="scientific">Rhodovibrio salinarum</name>
    <dbReference type="NCBI Taxonomy" id="1087"/>
    <lineage>
        <taxon>Bacteria</taxon>
        <taxon>Pseudomonadati</taxon>
        <taxon>Pseudomonadota</taxon>
        <taxon>Alphaproteobacteria</taxon>
        <taxon>Rhodospirillales</taxon>
        <taxon>Rhodovibrionaceae</taxon>
        <taxon>Rhodovibrio</taxon>
    </lineage>
</organism>
<evidence type="ECO:0000256" key="3">
    <source>
        <dbReference type="ARBA" id="ARBA00022801"/>
    </source>
</evidence>
<protein>
    <recommendedName>
        <fullName evidence="14">D-alanyl-D-alanine carboxypeptidase</fullName>
    </recommendedName>
</protein>
<dbReference type="SUPFAM" id="SSF56601">
    <property type="entry name" value="beta-lactamase/transpeptidase-like"/>
    <property type="match status" value="1"/>
</dbReference>
<dbReference type="RefSeq" id="WP_051431890.1">
    <property type="nucleotide sequence ID" value="NZ_NRRE01000011.1"/>
</dbReference>
<dbReference type="GO" id="GO:0009002">
    <property type="term" value="F:serine-type D-Ala-D-Ala carboxypeptidase activity"/>
    <property type="evidence" value="ECO:0007669"/>
    <property type="project" value="InterPro"/>
</dbReference>
<feature type="active site" description="Proton acceptor" evidence="7">
    <location>
        <position position="59"/>
    </location>
</feature>
<keyword evidence="3" id="KW-0378">Hydrolase</keyword>
<dbReference type="Gene3D" id="3.40.710.10">
    <property type="entry name" value="DD-peptidase/beta-lactamase superfamily"/>
    <property type="match status" value="1"/>
</dbReference>
<dbReference type="InterPro" id="IPR036680">
    <property type="entry name" value="SPOR-like_sf"/>
</dbReference>
<evidence type="ECO:0000313" key="13">
    <source>
        <dbReference type="Proteomes" id="UP000778970"/>
    </source>
</evidence>
<dbReference type="PRINTS" id="PR00725">
    <property type="entry name" value="DADACBPTASE1"/>
</dbReference>
<dbReference type="EMBL" id="NRRE01000011">
    <property type="protein sequence ID" value="MBK1696194.1"/>
    <property type="molecule type" value="Genomic_DNA"/>
</dbReference>
<comment type="caution">
    <text evidence="12">The sequence shown here is derived from an EMBL/GenBank/DDBJ whole genome shotgun (WGS) entry which is preliminary data.</text>
</comment>
<evidence type="ECO:0000259" key="10">
    <source>
        <dbReference type="Pfam" id="PF00768"/>
    </source>
</evidence>
<keyword evidence="6" id="KW-0961">Cell wall biogenesis/degradation</keyword>
<dbReference type="Proteomes" id="UP000778970">
    <property type="component" value="Unassembled WGS sequence"/>
</dbReference>
<dbReference type="AlphaFoldDB" id="A0A934UZ97"/>
<dbReference type="InterPro" id="IPR001967">
    <property type="entry name" value="Peptidase_S11_N"/>
</dbReference>
<dbReference type="GO" id="GO:0008360">
    <property type="term" value="P:regulation of cell shape"/>
    <property type="evidence" value="ECO:0007669"/>
    <property type="project" value="UniProtKB-KW"/>
</dbReference>
<dbReference type="InterPro" id="IPR007730">
    <property type="entry name" value="SPOR-like_dom"/>
</dbReference>
<dbReference type="PANTHER" id="PTHR21581:SF6">
    <property type="entry name" value="TRAFFICKING PROTEIN PARTICLE COMPLEX SUBUNIT 12"/>
    <property type="match status" value="1"/>
</dbReference>
<feature type="active site" evidence="7">
    <location>
        <position position="116"/>
    </location>
</feature>
<proteinExistence type="inferred from homology"/>
<feature type="active site" description="Acyl-ester intermediate" evidence="7">
    <location>
        <position position="56"/>
    </location>
</feature>
<evidence type="ECO:0000256" key="5">
    <source>
        <dbReference type="ARBA" id="ARBA00022984"/>
    </source>
</evidence>
<evidence type="ECO:0000256" key="2">
    <source>
        <dbReference type="ARBA" id="ARBA00022729"/>
    </source>
</evidence>
<dbReference type="Gene3D" id="3.30.70.1070">
    <property type="entry name" value="Sporulation related repeat"/>
    <property type="match status" value="1"/>
</dbReference>
<reference evidence="12" key="2">
    <citation type="journal article" date="2020" name="Microorganisms">
        <title>Osmotic Adaptation and Compatible Solute Biosynthesis of Phototrophic Bacteria as Revealed from Genome Analyses.</title>
        <authorList>
            <person name="Imhoff J.F."/>
            <person name="Rahn T."/>
            <person name="Kunzel S."/>
            <person name="Keller A."/>
            <person name="Neulinger S.C."/>
        </authorList>
    </citation>
    <scope>NUCLEOTIDE SEQUENCE</scope>
    <source>
        <strain evidence="12">DSM 9154</strain>
    </source>
</reference>
<evidence type="ECO:0000256" key="4">
    <source>
        <dbReference type="ARBA" id="ARBA00022960"/>
    </source>
</evidence>
<evidence type="ECO:0008006" key="14">
    <source>
        <dbReference type="Google" id="ProtNLM"/>
    </source>
</evidence>
<evidence type="ECO:0000256" key="6">
    <source>
        <dbReference type="ARBA" id="ARBA00023316"/>
    </source>
</evidence>
<dbReference type="Pfam" id="PF05036">
    <property type="entry name" value="SPOR"/>
    <property type="match status" value="1"/>
</dbReference>
<feature type="domain" description="SPOR" evidence="11">
    <location>
        <begin position="282"/>
        <end position="359"/>
    </location>
</feature>
<keyword evidence="13" id="KW-1185">Reference proteome</keyword>
<reference evidence="12" key="1">
    <citation type="submission" date="2017-08" db="EMBL/GenBank/DDBJ databases">
        <authorList>
            <person name="Imhoff J.F."/>
            <person name="Rahn T."/>
            <person name="Kuenzel S."/>
            <person name="Neulinger S.C."/>
        </authorList>
    </citation>
    <scope>NUCLEOTIDE SEQUENCE</scope>
    <source>
        <strain evidence="12">DSM 9154</strain>
    </source>
</reference>
<keyword evidence="4" id="KW-0133">Cell shape</keyword>